<dbReference type="RefSeq" id="WP_135013403.1">
    <property type="nucleotide sequence ID" value="NZ_JADGLK010000038.1"/>
</dbReference>
<dbReference type="Proteomes" id="UP000297951">
    <property type="component" value="Unassembled WGS sequence"/>
</dbReference>
<dbReference type="InterPro" id="IPR036705">
    <property type="entry name" value="Ribosyl_crysJ1_sf"/>
</dbReference>
<dbReference type="InterPro" id="IPR050792">
    <property type="entry name" value="ADP-ribosylglycohydrolase"/>
</dbReference>
<feature type="binding site" evidence="3">
    <location>
        <position position="69"/>
    </location>
    <ligand>
        <name>Mg(2+)</name>
        <dbReference type="ChEBI" id="CHEBI:18420"/>
        <label>1</label>
    </ligand>
</feature>
<feature type="binding site" evidence="3">
    <location>
        <position position="335"/>
    </location>
    <ligand>
        <name>Mg(2+)</name>
        <dbReference type="ChEBI" id="CHEBI:18420"/>
        <label>1</label>
    </ligand>
</feature>
<dbReference type="EMBL" id="SPQC01000038">
    <property type="protein sequence ID" value="TFU21177.1"/>
    <property type="molecule type" value="Genomic_DNA"/>
</dbReference>
<keyword evidence="3" id="KW-0479">Metal-binding</keyword>
<dbReference type="PANTHER" id="PTHR16222:SF24">
    <property type="entry name" value="ADP-RIBOSYLHYDROLASE ARH3"/>
    <property type="match status" value="1"/>
</dbReference>
<dbReference type="OrthoDB" id="4871367at2"/>
<dbReference type="GO" id="GO:0016787">
    <property type="term" value="F:hydrolase activity"/>
    <property type="evidence" value="ECO:0007669"/>
    <property type="project" value="UniProtKB-KW"/>
</dbReference>
<dbReference type="SUPFAM" id="SSF101478">
    <property type="entry name" value="ADP-ribosylglycohydrolase"/>
    <property type="match status" value="1"/>
</dbReference>
<reference evidence="4 5" key="1">
    <citation type="submission" date="2019-03" db="EMBL/GenBank/DDBJ databases">
        <title>Diversity of the mouse oral microbiome.</title>
        <authorList>
            <person name="Joseph S."/>
            <person name="Aduse-Opoku J."/>
            <person name="Curtis M."/>
            <person name="Wade W."/>
            <person name="Hashim A."/>
        </authorList>
    </citation>
    <scope>NUCLEOTIDE SEQUENCE [LARGE SCALE GENOMIC DNA]</scope>
    <source>
        <strain evidence="5">irhom_31</strain>
    </source>
</reference>
<feature type="binding site" evidence="3">
    <location>
        <position position="68"/>
    </location>
    <ligand>
        <name>Mg(2+)</name>
        <dbReference type="ChEBI" id="CHEBI:18420"/>
        <label>1</label>
    </ligand>
</feature>
<feature type="binding site" evidence="3">
    <location>
        <position position="336"/>
    </location>
    <ligand>
        <name>Mg(2+)</name>
        <dbReference type="ChEBI" id="CHEBI:18420"/>
        <label>1</label>
    </ligand>
</feature>
<comment type="cofactor">
    <cofactor evidence="3">
        <name>Mg(2+)</name>
        <dbReference type="ChEBI" id="CHEBI:18420"/>
    </cofactor>
    <text evidence="3">Binds 2 magnesium ions per subunit.</text>
</comment>
<dbReference type="PANTHER" id="PTHR16222">
    <property type="entry name" value="ADP-RIBOSYLGLYCOHYDROLASE"/>
    <property type="match status" value="1"/>
</dbReference>
<accession>A0A4Y9F2W6</accession>
<dbReference type="Gene3D" id="1.10.4080.10">
    <property type="entry name" value="ADP-ribosylation/Crystallin J1"/>
    <property type="match status" value="1"/>
</dbReference>
<keyword evidence="3" id="KW-0460">Magnesium</keyword>
<proteinExistence type="inferred from homology"/>
<organism evidence="4 5">
    <name type="scientific">Rothia nasimurium</name>
    <dbReference type="NCBI Taxonomy" id="85336"/>
    <lineage>
        <taxon>Bacteria</taxon>
        <taxon>Bacillati</taxon>
        <taxon>Actinomycetota</taxon>
        <taxon>Actinomycetes</taxon>
        <taxon>Micrococcales</taxon>
        <taxon>Micrococcaceae</taxon>
        <taxon>Rothia</taxon>
    </lineage>
</organism>
<name>A0A4Y9F2W6_9MICC</name>
<feature type="binding site" evidence="3">
    <location>
        <position position="333"/>
    </location>
    <ligand>
        <name>Mg(2+)</name>
        <dbReference type="ChEBI" id="CHEBI:18420"/>
        <label>1</label>
    </ligand>
</feature>
<evidence type="ECO:0000313" key="4">
    <source>
        <dbReference type="EMBL" id="TFU21177.1"/>
    </source>
</evidence>
<sequence>MTSVFPAPDARSPAYRSALRGSLLGTALGDALGYPLKTSTAEQIAKHWGGRTGANLIAAIAREPLLVSDDTQLTLATLDGLTEVLEWNNEGQAADELACIWLAYLRWYTGTGHPVPETAPYSLPRPLDGLQMMRQQRGPSKATLAALATGEMQFISKNINSQALGTGALMRSAPFGYLPVADDATVIKLSAHAAALTHGHPEAIISASAYALMIRYLLGSTSQGTGQAPRPGVLEACAQQVLNWLGKVEQSQALPGDAALTRTALGTAVRLAQQEAQVADARPHFGELLVAPDVLGYALFLALRAEADVAAEKLSQQQAVSKALGTAVAVTGDSDSIGALVGSMLGALWGDTAFSADLAPATDAAEALSLVEAAWFKQLGL</sequence>
<evidence type="ECO:0000256" key="1">
    <source>
        <dbReference type="ARBA" id="ARBA00010702"/>
    </source>
</evidence>
<feature type="binding site" evidence="3">
    <location>
        <position position="70"/>
    </location>
    <ligand>
        <name>Mg(2+)</name>
        <dbReference type="ChEBI" id="CHEBI:18420"/>
        <label>1</label>
    </ligand>
</feature>
<evidence type="ECO:0000313" key="5">
    <source>
        <dbReference type="Proteomes" id="UP000297951"/>
    </source>
</evidence>
<keyword evidence="2 4" id="KW-0378">Hydrolase</keyword>
<evidence type="ECO:0000256" key="3">
    <source>
        <dbReference type="PIRSR" id="PIRSR605502-1"/>
    </source>
</evidence>
<comment type="caution">
    <text evidence="4">The sequence shown here is derived from an EMBL/GenBank/DDBJ whole genome shotgun (WGS) entry which is preliminary data.</text>
</comment>
<dbReference type="GO" id="GO:0046872">
    <property type="term" value="F:metal ion binding"/>
    <property type="evidence" value="ECO:0007669"/>
    <property type="project" value="UniProtKB-KW"/>
</dbReference>
<evidence type="ECO:0000256" key="2">
    <source>
        <dbReference type="ARBA" id="ARBA00022801"/>
    </source>
</evidence>
<dbReference type="AlphaFoldDB" id="A0A4Y9F2W6"/>
<gene>
    <name evidence="4" type="ORF">E4U03_09795</name>
</gene>
<comment type="similarity">
    <text evidence="1">Belongs to the ADP-ribosylglycohydrolase family.</text>
</comment>
<protein>
    <submittedName>
        <fullName evidence="4">ADP-ribosylglycohydrolase family protein</fullName>
    </submittedName>
</protein>
<dbReference type="Pfam" id="PF03747">
    <property type="entry name" value="ADP_ribosyl_GH"/>
    <property type="match status" value="1"/>
</dbReference>
<dbReference type="InterPro" id="IPR005502">
    <property type="entry name" value="Ribosyl_crysJ1"/>
</dbReference>